<reference evidence="1 2" key="1">
    <citation type="journal article" date="2007" name="Nature">
        <title>Evolution of genes and genomes on the Drosophila phylogeny.</title>
        <authorList>
            <consortium name="Drosophila 12 Genomes Consortium"/>
            <person name="Clark A.G."/>
            <person name="Eisen M.B."/>
            <person name="Smith D.R."/>
            <person name="Bergman C.M."/>
            <person name="Oliver B."/>
            <person name="Markow T.A."/>
            <person name="Kaufman T.C."/>
            <person name="Kellis M."/>
            <person name="Gelbart W."/>
            <person name="Iyer V.N."/>
            <person name="Pollard D.A."/>
            <person name="Sackton T.B."/>
            <person name="Larracuente A.M."/>
            <person name="Singh N.D."/>
            <person name="Abad J.P."/>
            <person name="Abt D.N."/>
            <person name="Adryan B."/>
            <person name="Aguade M."/>
            <person name="Akashi H."/>
            <person name="Anderson W.W."/>
            <person name="Aquadro C.F."/>
            <person name="Ardell D.H."/>
            <person name="Arguello R."/>
            <person name="Artieri C.G."/>
            <person name="Barbash D.A."/>
            <person name="Barker D."/>
            <person name="Barsanti P."/>
            <person name="Batterham P."/>
            <person name="Batzoglou S."/>
            <person name="Begun D."/>
            <person name="Bhutkar A."/>
            <person name="Blanco E."/>
            <person name="Bosak S.A."/>
            <person name="Bradley R.K."/>
            <person name="Brand A.D."/>
            <person name="Brent M.R."/>
            <person name="Brooks A.N."/>
            <person name="Brown R.H."/>
            <person name="Butlin R.K."/>
            <person name="Caggese C."/>
            <person name="Calvi B.R."/>
            <person name="Bernardo de Carvalho A."/>
            <person name="Caspi A."/>
            <person name="Castrezana S."/>
            <person name="Celniker S.E."/>
            <person name="Chang J.L."/>
            <person name="Chapple C."/>
            <person name="Chatterji S."/>
            <person name="Chinwalla A."/>
            <person name="Civetta A."/>
            <person name="Clifton S.W."/>
            <person name="Comeron J.M."/>
            <person name="Costello J.C."/>
            <person name="Coyne J.A."/>
            <person name="Daub J."/>
            <person name="David R.G."/>
            <person name="Delcher A.L."/>
            <person name="Delehaunty K."/>
            <person name="Do C.B."/>
            <person name="Ebling H."/>
            <person name="Edwards K."/>
            <person name="Eickbush T."/>
            <person name="Evans J.D."/>
            <person name="Filipski A."/>
            <person name="Findeiss S."/>
            <person name="Freyhult E."/>
            <person name="Fulton L."/>
            <person name="Fulton R."/>
            <person name="Garcia A.C."/>
            <person name="Gardiner A."/>
            <person name="Garfield D.A."/>
            <person name="Garvin B.E."/>
            <person name="Gibson G."/>
            <person name="Gilbert D."/>
            <person name="Gnerre S."/>
            <person name="Godfrey J."/>
            <person name="Good R."/>
            <person name="Gotea V."/>
            <person name="Gravely B."/>
            <person name="Greenberg A.J."/>
            <person name="Griffiths-Jones S."/>
            <person name="Gross S."/>
            <person name="Guigo R."/>
            <person name="Gustafson E.A."/>
            <person name="Haerty W."/>
            <person name="Hahn M.W."/>
            <person name="Halligan D.L."/>
            <person name="Halpern A.L."/>
            <person name="Halter G.M."/>
            <person name="Han M.V."/>
            <person name="Heger A."/>
            <person name="Hillier L."/>
            <person name="Hinrichs A.S."/>
            <person name="Holmes I."/>
            <person name="Hoskins R.A."/>
            <person name="Hubisz M.J."/>
            <person name="Hultmark D."/>
            <person name="Huntley M.A."/>
            <person name="Jaffe D.B."/>
            <person name="Jagadeeshan S."/>
            <person name="Jeck W.R."/>
            <person name="Johnson J."/>
            <person name="Jones C.D."/>
            <person name="Jordan W.C."/>
            <person name="Karpen G.H."/>
            <person name="Kataoka E."/>
            <person name="Keightley P.D."/>
            <person name="Kheradpour P."/>
            <person name="Kirkness E.F."/>
            <person name="Koerich L.B."/>
            <person name="Kristiansen K."/>
            <person name="Kudrna D."/>
            <person name="Kulathinal R.J."/>
            <person name="Kumar S."/>
            <person name="Kwok R."/>
            <person name="Lander E."/>
            <person name="Langley C.H."/>
            <person name="Lapoint R."/>
            <person name="Lazzaro B.P."/>
            <person name="Lee S.J."/>
            <person name="Levesque L."/>
            <person name="Li R."/>
            <person name="Lin C.F."/>
            <person name="Lin M.F."/>
            <person name="Lindblad-Toh K."/>
            <person name="Llopart A."/>
            <person name="Long M."/>
            <person name="Low L."/>
            <person name="Lozovsky E."/>
            <person name="Lu J."/>
            <person name="Luo M."/>
            <person name="Machado C.A."/>
            <person name="Makalowski W."/>
            <person name="Marzo M."/>
            <person name="Matsuda M."/>
            <person name="Matzkin L."/>
            <person name="McAllister B."/>
            <person name="McBride C.S."/>
            <person name="McKernan B."/>
            <person name="McKernan K."/>
            <person name="Mendez-Lago M."/>
            <person name="Minx P."/>
            <person name="Mollenhauer M.U."/>
            <person name="Montooth K."/>
            <person name="Mount S.M."/>
            <person name="Mu X."/>
            <person name="Myers E."/>
            <person name="Negre B."/>
            <person name="Newfeld S."/>
            <person name="Nielsen R."/>
            <person name="Noor M.A."/>
            <person name="O'Grady P."/>
            <person name="Pachter L."/>
            <person name="Papaceit M."/>
            <person name="Parisi M.J."/>
            <person name="Parisi M."/>
            <person name="Parts L."/>
            <person name="Pedersen J.S."/>
            <person name="Pesole G."/>
            <person name="Phillippy A.M."/>
            <person name="Ponting C.P."/>
            <person name="Pop M."/>
            <person name="Porcelli D."/>
            <person name="Powell J.R."/>
            <person name="Prohaska S."/>
            <person name="Pruitt K."/>
            <person name="Puig M."/>
            <person name="Quesneville H."/>
            <person name="Ram K.R."/>
            <person name="Rand D."/>
            <person name="Rasmussen M.D."/>
            <person name="Reed L.K."/>
            <person name="Reenan R."/>
            <person name="Reily A."/>
            <person name="Remington K.A."/>
            <person name="Rieger T.T."/>
            <person name="Ritchie M.G."/>
            <person name="Robin C."/>
            <person name="Rogers Y.H."/>
            <person name="Rohde C."/>
            <person name="Rozas J."/>
            <person name="Rubenfield M.J."/>
            <person name="Ruiz A."/>
            <person name="Russo S."/>
            <person name="Salzberg S.L."/>
            <person name="Sanchez-Gracia A."/>
            <person name="Saranga D.J."/>
            <person name="Sato H."/>
            <person name="Schaeffer S.W."/>
            <person name="Schatz M.C."/>
            <person name="Schlenke T."/>
            <person name="Schwartz R."/>
            <person name="Segarra C."/>
            <person name="Singh R.S."/>
            <person name="Sirot L."/>
            <person name="Sirota M."/>
            <person name="Sisneros N.B."/>
            <person name="Smith C.D."/>
            <person name="Smith T.F."/>
            <person name="Spieth J."/>
            <person name="Stage D.E."/>
            <person name="Stark A."/>
            <person name="Stephan W."/>
            <person name="Strausberg R.L."/>
            <person name="Strempel S."/>
            <person name="Sturgill D."/>
            <person name="Sutton G."/>
            <person name="Sutton G.G."/>
            <person name="Tao W."/>
            <person name="Teichmann S."/>
            <person name="Tobari Y.N."/>
            <person name="Tomimura Y."/>
            <person name="Tsolas J.M."/>
            <person name="Valente V.L."/>
            <person name="Venter E."/>
            <person name="Venter J.C."/>
            <person name="Vicario S."/>
            <person name="Vieira F.G."/>
            <person name="Vilella A.J."/>
            <person name="Villasante A."/>
            <person name="Walenz B."/>
            <person name="Wang J."/>
            <person name="Wasserman M."/>
            <person name="Watts T."/>
            <person name="Wilson D."/>
            <person name="Wilson R.K."/>
            <person name="Wing R.A."/>
            <person name="Wolfner M.F."/>
            <person name="Wong A."/>
            <person name="Wong G.K."/>
            <person name="Wu C.I."/>
            <person name="Wu G."/>
            <person name="Yamamoto D."/>
            <person name="Yang H.P."/>
            <person name="Yang S.P."/>
            <person name="Yorke J.A."/>
            <person name="Yoshida K."/>
            <person name="Zdobnov E."/>
            <person name="Zhang P."/>
            <person name="Zhang Y."/>
            <person name="Zimin A.V."/>
            <person name="Baldwin J."/>
            <person name="Abdouelleil A."/>
            <person name="Abdulkadir J."/>
            <person name="Abebe A."/>
            <person name="Abera B."/>
            <person name="Abreu J."/>
            <person name="Acer S.C."/>
            <person name="Aftuck L."/>
            <person name="Alexander A."/>
            <person name="An P."/>
            <person name="Anderson E."/>
            <person name="Anderson S."/>
            <person name="Arachi H."/>
            <person name="Azer M."/>
            <person name="Bachantsang P."/>
            <person name="Barry A."/>
            <person name="Bayul T."/>
            <person name="Berlin A."/>
            <person name="Bessette D."/>
            <person name="Bloom T."/>
            <person name="Blye J."/>
            <person name="Boguslavskiy L."/>
            <person name="Bonnet C."/>
            <person name="Boukhgalter B."/>
            <person name="Bourzgui I."/>
            <person name="Brown A."/>
            <person name="Cahill P."/>
            <person name="Channer S."/>
            <person name="Cheshatsang Y."/>
            <person name="Chuda L."/>
            <person name="Citroen M."/>
            <person name="Collymore A."/>
            <person name="Cooke P."/>
            <person name="Costello M."/>
            <person name="D'Aco K."/>
            <person name="Daza R."/>
            <person name="De Haan G."/>
            <person name="DeGray S."/>
            <person name="DeMaso C."/>
            <person name="Dhargay N."/>
            <person name="Dooley K."/>
            <person name="Dooley E."/>
            <person name="Doricent M."/>
            <person name="Dorje P."/>
            <person name="Dorjee K."/>
            <person name="Dupes A."/>
            <person name="Elong R."/>
            <person name="Falk J."/>
            <person name="Farina A."/>
            <person name="Faro S."/>
            <person name="Ferguson D."/>
            <person name="Fisher S."/>
            <person name="Foley C.D."/>
            <person name="Franke A."/>
            <person name="Friedrich D."/>
            <person name="Gadbois L."/>
            <person name="Gearin G."/>
            <person name="Gearin C.R."/>
            <person name="Giannoukos G."/>
            <person name="Goode T."/>
            <person name="Graham J."/>
            <person name="Grandbois E."/>
            <person name="Grewal S."/>
            <person name="Gyaltsen K."/>
            <person name="Hafez N."/>
            <person name="Hagos B."/>
            <person name="Hall J."/>
            <person name="Henson C."/>
            <person name="Hollinger A."/>
            <person name="Honan T."/>
            <person name="Huard M.D."/>
            <person name="Hughes L."/>
            <person name="Hurhula B."/>
            <person name="Husby M.E."/>
            <person name="Kamat A."/>
            <person name="Kanga B."/>
            <person name="Kashin S."/>
            <person name="Khazanovich D."/>
            <person name="Kisner P."/>
            <person name="Lance K."/>
            <person name="Lara M."/>
            <person name="Lee W."/>
            <person name="Lennon N."/>
            <person name="Letendre F."/>
            <person name="LeVine R."/>
            <person name="Lipovsky A."/>
            <person name="Liu X."/>
            <person name="Liu J."/>
            <person name="Liu S."/>
            <person name="Lokyitsang T."/>
            <person name="Lokyitsang Y."/>
            <person name="Lubonja R."/>
            <person name="Lui A."/>
            <person name="MacDonald P."/>
            <person name="Magnisalis V."/>
            <person name="Maru K."/>
            <person name="Matthews C."/>
            <person name="McCusker W."/>
            <person name="McDonough S."/>
            <person name="Mehta T."/>
            <person name="Meldrim J."/>
            <person name="Meneus L."/>
            <person name="Mihai O."/>
            <person name="Mihalev A."/>
            <person name="Mihova T."/>
            <person name="Mittelman R."/>
            <person name="Mlenga V."/>
            <person name="Montmayeur A."/>
            <person name="Mulrain L."/>
            <person name="Navidi A."/>
            <person name="Naylor J."/>
            <person name="Negash T."/>
            <person name="Nguyen T."/>
            <person name="Nguyen N."/>
            <person name="Nicol R."/>
            <person name="Norbu C."/>
            <person name="Norbu N."/>
            <person name="Novod N."/>
            <person name="O'Neill B."/>
            <person name="Osman S."/>
            <person name="Markiewicz E."/>
            <person name="Oyono O.L."/>
            <person name="Patti C."/>
            <person name="Phunkhang P."/>
            <person name="Pierre F."/>
            <person name="Priest M."/>
            <person name="Raghuraman S."/>
            <person name="Rege F."/>
            <person name="Reyes R."/>
            <person name="Rise C."/>
            <person name="Rogov P."/>
            <person name="Ross K."/>
            <person name="Ryan E."/>
            <person name="Settipalli S."/>
            <person name="Shea T."/>
            <person name="Sherpa N."/>
            <person name="Shi L."/>
            <person name="Shih D."/>
            <person name="Sparrow T."/>
            <person name="Spaulding J."/>
            <person name="Stalker J."/>
            <person name="Stange-Thomann N."/>
            <person name="Stavropoulos S."/>
            <person name="Stone C."/>
            <person name="Strader C."/>
            <person name="Tesfaye S."/>
            <person name="Thomson T."/>
            <person name="Thoulutsang Y."/>
            <person name="Thoulutsang D."/>
            <person name="Topham K."/>
            <person name="Topping I."/>
            <person name="Tsamla T."/>
            <person name="Vassiliev H."/>
            <person name="Vo A."/>
            <person name="Wangchuk T."/>
            <person name="Wangdi T."/>
            <person name="Weiand M."/>
            <person name="Wilkinson J."/>
            <person name="Wilson A."/>
            <person name="Yadav S."/>
            <person name="Young G."/>
            <person name="Yu Q."/>
            <person name="Zembek L."/>
            <person name="Zhong D."/>
            <person name="Zimmer A."/>
            <person name="Zwirko Z."/>
            <person name="Jaffe D.B."/>
            <person name="Alvarez P."/>
            <person name="Brockman W."/>
            <person name="Butler J."/>
            <person name="Chin C."/>
            <person name="Gnerre S."/>
            <person name="Grabherr M."/>
            <person name="Kleber M."/>
            <person name="Mauceli E."/>
            <person name="MacCallum I."/>
        </authorList>
    </citation>
    <scope>NUCLEOTIDE SEQUENCE [LARGE SCALE GENOMIC DNA]</scope>
    <source>
        <strain evidence="2">MSH-3 / Tucson 14011-0111.49</strain>
    </source>
</reference>
<accession>B4ISK2</accession>
<proteinExistence type="predicted"/>
<dbReference type="AlphaFoldDB" id="B4ISK2"/>
<evidence type="ECO:0000313" key="1">
    <source>
        <dbReference type="EMBL" id="EDW26098.1"/>
    </source>
</evidence>
<feature type="non-terminal residue" evidence="1">
    <location>
        <position position="1"/>
    </location>
</feature>
<protein>
    <submittedName>
        <fullName evidence="1">GL19057</fullName>
    </submittedName>
</protein>
<evidence type="ECO:0000313" key="2">
    <source>
        <dbReference type="Proteomes" id="UP000008744"/>
    </source>
</evidence>
<sequence length="60" mass="6727">YFRNNNQKIIFEDNHRNLESATAKISECLEREITAPKSAEHPPEGHWICRTTASGGAPSC</sequence>
<dbReference type="HOGENOM" id="CLU_2948538_0_0_1"/>
<name>B4ISK2_DROPE</name>
<dbReference type="Proteomes" id="UP000008744">
    <property type="component" value="Unassembled WGS sequence"/>
</dbReference>
<dbReference type="EMBL" id="CH700674">
    <property type="protein sequence ID" value="EDW26098.1"/>
    <property type="molecule type" value="Genomic_DNA"/>
</dbReference>
<organism evidence="2">
    <name type="scientific">Drosophila persimilis</name>
    <name type="common">Fruit fly</name>
    <dbReference type="NCBI Taxonomy" id="7234"/>
    <lineage>
        <taxon>Eukaryota</taxon>
        <taxon>Metazoa</taxon>
        <taxon>Ecdysozoa</taxon>
        <taxon>Arthropoda</taxon>
        <taxon>Hexapoda</taxon>
        <taxon>Insecta</taxon>
        <taxon>Pterygota</taxon>
        <taxon>Neoptera</taxon>
        <taxon>Endopterygota</taxon>
        <taxon>Diptera</taxon>
        <taxon>Brachycera</taxon>
        <taxon>Muscomorpha</taxon>
        <taxon>Ephydroidea</taxon>
        <taxon>Drosophilidae</taxon>
        <taxon>Drosophila</taxon>
        <taxon>Sophophora</taxon>
    </lineage>
</organism>
<dbReference type="KEGG" id="dpe:6604737"/>
<dbReference type="OrthoDB" id="10009520at2759"/>
<gene>
    <name evidence="1" type="primary">Dper\GL19057</name>
    <name evidence="1" type="ORF">Dper_GL19057</name>
</gene>
<keyword evidence="2" id="KW-1185">Reference proteome</keyword>
<dbReference type="STRING" id="7234.B4ISK2"/>